<keyword evidence="4" id="KW-0597">Phosphoprotein</keyword>
<evidence type="ECO:0000256" key="6">
    <source>
        <dbReference type="ARBA" id="ARBA00022692"/>
    </source>
</evidence>
<keyword evidence="12 21" id="KW-1133">Transmembrane helix</keyword>
<dbReference type="PROSITE" id="PS50026">
    <property type="entry name" value="EGF_3"/>
    <property type="match status" value="1"/>
</dbReference>
<evidence type="ECO:0000256" key="16">
    <source>
        <dbReference type="ARBA" id="ARBA00047558"/>
    </source>
</evidence>
<keyword evidence="27" id="KW-1185">Reference proteome</keyword>
<dbReference type="Pfam" id="PF07645">
    <property type="entry name" value="EGF_CA"/>
    <property type="match status" value="1"/>
</dbReference>
<dbReference type="GO" id="GO:0007166">
    <property type="term" value="P:cell surface receptor signaling pathway"/>
    <property type="evidence" value="ECO:0007669"/>
    <property type="project" value="InterPro"/>
</dbReference>
<comment type="caution">
    <text evidence="19">Lacks conserved residue(s) required for the propagation of feature annotation.</text>
</comment>
<dbReference type="Proteomes" id="UP000197138">
    <property type="component" value="Unassembled WGS sequence"/>
</dbReference>
<evidence type="ECO:0000256" key="18">
    <source>
        <dbReference type="ARBA" id="ARBA00058961"/>
    </source>
</evidence>
<evidence type="ECO:0000259" key="24">
    <source>
        <dbReference type="PROSITE" id="PS50026"/>
    </source>
</evidence>
<dbReference type="GO" id="GO:0005886">
    <property type="term" value="C:plasma membrane"/>
    <property type="evidence" value="ECO:0007669"/>
    <property type="project" value="TreeGrafter"/>
</dbReference>
<comment type="function">
    <text evidence="18">Serine/threonine-protein kinase that may function as a signaling receptor of extracellular matrix component. Binding to pectin may have significance in the control of cell expansion, morphogenesis and development.</text>
</comment>
<evidence type="ECO:0000256" key="4">
    <source>
        <dbReference type="ARBA" id="ARBA00022553"/>
    </source>
</evidence>
<evidence type="ECO:0000313" key="28">
    <source>
        <dbReference type="RefSeq" id="XP_031407827.1"/>
    </source>
</evidence>
<evidence type="ECO:0000256" key="9">
    <source>
        <dbReference type="ARBA" id="ARBA00022741"/>
    </source>
</evidence>
<keyword evidence="10" id="KW-0418">Kinase</keyword>
<evidence type="ECO:0000256" key="21">
    <source>
        <dbReference type="SAM" id="Phobius"/>
    </source>
</evidence>
<dbReference type="SUPFAM" id="SSF57196">
    <property type="entry name" value="EGF/Laminin"/>
    <property type="match status" value="1"/>
</dbReference>
<feature type="signal peptide" evidence="22">
    <location>
        <begin position="1"/>
        <end position="28"/>
    </location>
</feature>
<feature type="domain" description="EGF-like" evidence="24">
    <location>
        <begin position="297"/>
        <end position="340"/>
    </location>
</feature>
<reference evidence="25" key="2">
    <citation type="submission" date="2017-06" db="EMBL/GenBank/DDBJ databases">
        <title>The pomegranate genome and the genomics of punicalagin biosynthesis.</title>
        <authorList>
            <person name="Xu C."/>
        </authorList>
    </citation>
    <scope>NUCLEOTIDE SEQUENCE [LARGE SCALE GENOMIC DNA]</scope>
    <source>
        <tissue evidence="25">Fresh leaf</tissue>
    </source>
</reference>
<dbReference type="Proteomes" id="UP000515151">
    <property type="component" value="Chromosome 8"/>
</dbReference>
<feature type="binding site" evidence="20">
    <location>
        <position position="450"/>
    </location>
    <ligand>
        <name>ATP</name>
        <dbReference type="ChEBI" id="CHEBI:30616"/>
    </ligand>
</feature>
<name>A0A218VTV2_PUNGR</name>
<gene>
    <name evidence="28" type="primary">LOC116216048</name>
    <name evidence="25" type="ORF">CDL15_Pgr024762</name>
</gene>
<evidence type="ECO:0000313" key="26">
    <source>
        <dbReference type="Proteomes" id="UP000197138"/>
    </source>
</evidence>
<dbReference type="GO" id="GO:0005509">
    <property type="term" value="F:calcium ion binding"/>
    <property type="evidence" value="ECO:0007669"/>
    <property type="project" value="InterPro"/>
</dbReference>
<dbReference type="GO" id="GO:0004674">
    <property type="term" value="F:protein serine/threonine kinase activity"/>
    <property type="evidence" value="ECO:0007669"/>
    <property type="project" value="UniProtKB-KW"/>
</dbReference>
<comment type="catalytic activity">
    <reaction evidence="17">
        <text>L-threonyl-[protein] + ATP = O-phospho-L-threonyl-[protein] + ADP + H(+)</text>
        <dbReference type="Rhea" id="RHEA:46608"/>
        <dbReference type="Rhea" id="RHEA-COMP:11060"/>
        <dbReference type="Rhea" id="RHEA-COMP:11605"/>
        <dbReference type="ChEBI" id="CHEBI:15378"/>
        <dbReference type="ChEBI" id="CHEBI:30013"/>
        <dbReference type="ChEBI" id="CHEBI:30616"/>
        <dbReference type="ChEBI" id="CHEBI:61977"/>
        <dbReference type="ChEBI" id="CHEBI:456216"/>
    </reaction>
</comment>
<protein>
    <submittedName>
        <fullName evidence="28">Wall-associated receptor kinase 5-like</fullName>
    </submittedName>
</protein>
<dbReference type="InterPro" id="IPR001881">
    <property type="entry name" value="EGF-like_Ca-bd_dom"/>
</dbReference>
<dbReference type="Pfam" id="PF08488">
    <property type="entry name" value="WAK"/>
    <property type="match status" value="1"/>
</dbReference>
<dbReference type="Pfam" id="PF07714">
    <property type="entry name" value="PK_Tyr_Ser-Thr"/>
    <property type="match status" value="1"/>
</dbReference>
<dbReference type="InterPro" id="IPR001245">
    <property type="entry name" value="Ser-Thr/Tyr_kinase_cat_dom"/>
</dbReference>
<dbReference type="CDD" id="cd00054">
    <property type="entry name" value="EGF_CA"/>
    <property type="match status" value="1"/>
</dbReference>
<dbReference type="SUPFAM" id="SSF56112">
    <property type="entry name" value="Protein kinase-like (PK-like)"/>
    <property type="match status" value="1"/>
</dbReference>
<keyword evidence="8" id="KW-0677">Repeat</keyword>
<evidence type="ECO:0000256" key="7">
    <source>
        <dbReference type="ARBA" id="ARBA00022729"/>
    </source>
</evidence>
<evidence type="ECO:0000256" key="20">
    <source>
        <dbReference type="PROSITE-ProRule" id="PRU10141"/>
    </source>
</evidence>
<dbReference type="GeneID" id="116216048"/>
<evidence type="ECO:0000256" key="2">
    <source>
        <dbReference type="ARBA" id="ARBA00022527"/>
    </source>
</evidence>
<evidence type="ECO:0000313" key="27">
    <source>
        <dbReference type="Proteomes" id="UP000515151"/>
    </source>
</evidence>
<dbReference type="FunFam" id="1.10.510.10:FF:000084">
    <property type="entry name" value="Wall-associated receptor kinase 2"/>
    <property type="match status" value="1"/>
</dbReference>
<evidence type="ECO:0000259" key="23">
    <source>
        <dbReference type="PROSITE" id="PS50011"/>
    </source>
</evidence>
<dbReference type="RefSeq" id="XP_031407827.1">
    <property type="nucleotide sequence ID" value="XM_031551967.1"/>
</dbReference>
<dbReference type="InterPro" id="IPR000719">
    <property type="entry name" value="Prot_kinase_dom"/>
</dbReference>
<evidence type="ECO:0000256" key="8">
    <source>
        <dbReference type="ARBA" id="ARBA00022737"/>
    </source>
</evidence>
<accession>A0A218VTV2</accession>
<evidence type="ECO:0000256" key="19">
    <source>
        <dbReference type="PROSITE-ProRule" id="PRU00076"/>
    </source>
</evidence>
<evidence type="ECO:0000256" key="15">
    <source>
        <dbReference type="ARBA" id="ARBA00023180"/>
    </source>
</evidence>
<evidence type="ECO:0000256" key="17">
    <source>
        <dbReference type="ARBA" id="ARBA00047951"/>
    </source>
</evidence>
<dbReference type="GO" id="GO:0030247">
    <property type="term" value="F:polysaccharide binding"/>
    <property type="evidence" value="ECO:0007669"/>
    <property type="project" value="InterPro"/>
</dbReference>
<comment type="subcellular location">
    <subcellularLocation>
        <location evidence="1">Membrane</location>
        <topology evidence="1">Single-pass type I membrane protein</topology>
    </subcellularLocation>
</comment>
<dbReference type="PANTHER" id="PTHR27005">
    <property type="entry name" value="WALL-ASSOCIATED RECEPTOR KINASE-LIKE 21"/>
    <property type="match status" value="1"/>
</dbReference>
<dbReference type="FunFam" id="3.30.200.20:FF:000043">
    <property type="entry name" value="Wall-associated receptor kinase 2"/>
    <property type="match status" value="1"/>
</dbReference>
<organism evidence="25 26">
    <name type="scientific">Punica granatum</name>
    <name type="common">Pomegranate</name>
    <dbReference type="NCBI Taxonomy" id="22663"/>
    <lineage>
        <taxon>Eukaryota</taxon>
        <taxon>Viridiplantae</taxon>
        <taxon>Streptophyta</taxon>
        <taxon>Embryophyta</taxon>
        <taxon>Tracheophyta</taxon>
        <taxon>Spermatophyta</taxon>
        <taxon>Magnoliopsida</taxon>
        <taxon>eudicotyledons</taxon>
        <taxon>Gunneridae</taxon>
        <taxon>Pentapetalae</taxon>
        <taxon>rosids</taxon>
        <taxon>malvids</taxon>
        <taxon>Myrtales</taxon>
        <taxon>Lythraceae</taxon>
        <taxon>Punica</taxon>
    </lineage>
</organism>
<keyword evidence="15" id="KW-0325">Glycoprotein</keyword>
<keyword evidence="13 21" id="KW-0472">Membrane</keyword>
<dbReference type="CDD" id="cd14066">
    <property type="entry name" value="STKc_IRAK"/>
    <property type="match status" value="1"/>
</dbReference>
<dbReference type="Pfam" id="PF13947">
    <property type="entry name" value="GUB_WAK_bind"/>
    <property type="match status" value="1"/>
</dbReference>
<evidence type="ECO:0000256" key="13">
    <source>
        <dbReference type="ARBA" id="ARBA00023136"/>
    </source>
</evidence>
<dbReference type="InterPro" id="IPR000152">
    <property type="entry name" value="EGF-type_Asp/Asn_hydroxyl_site"/>
</dbReference>
<proteinExistence type="predicted"/>
<dbReference type="SMART" id="SM00181">
    <property type="entry name" value="EGF"/>
    <property type="match status" value="2"/>
</dbReference>
<evidence type="ECO:0000256" key="10">
    <source>
        <dbReference type="ARBA" id="ARBA00022777"/>
    </source>
</evidence>
<dbReference type="OrthoDB" id="4062651at2759"/>
<evidence type="ECO:0000256" key="5">
    <source>
        <dbReference type="ARBA" id="ARBA00022679"/>
    </source>
</evidence>
<dbReference type="InterPro" id="IPR011009">
    <property type="entry name" value="Kinase-like_dom_sf"/>
</dbReference>
<evidence type="ECO:0000256" key="12">
    <source>
        <dbReference type="ARBA" id="ARBA00022989"/>
    </source>
</evidence>
<dbReference type="FunFam" id="2.10.25.10:FF:000628">
    <property type="entry name" value="Wall-associated receptor kinase 2"/>
    <property type="match status" value="1"/>
</dbReference>
<keyword evidence="2" id="KW-0723">Serine/threonine-protein kinase</keyword>
<evidence type="ECO:0000256" key="22">
    <source>
        <dbReference type="SAM" id="SignalP"/>
    </source>
</evidence>
<keyword evidence="14" id="KW-1015">Disulfide bond</keyword>
<keyword evidence="3 19" id="KW-0245">EGF-like domain</keyword>
<dbReference type="EMBL" id="MTKT01005852">
    <property type="protein sequence ID" value="OWM63925.1"/>
    <property type="molecule type" value="Genomic_DNA"/>
</dbReference>
<reference evidence="26" key="1">
    <citation type="journal article" date="2017" name="Plant J.">
        <title>The pomegranate (Punica granatum L.) genome and the genomics of punicalagin biosynthesis.</title>
        <authorList>
            <person name="Qin G."/>
            <person name="Xu C."/>
            <person name="Ming R."/>
            <person name="Tang H."/>
            <person name="Guyot R."/>
            <person name="Kramer E.M."/>
            <person name="Hu Y."/>
            <person name="Yi X."/>
            <person name="Qi Y."/>
            <person name="Xu X."/>
            <person name="Gao Z."/>
            <person name="Pan H."/>
            <person name="Jian J."/>
            <person name="Tian Y."/>
            <person name="Yue Z."/>
            <person name="Xu Y."/>
        </authorList>
    </citation>
    <scope>NUCLEOTIDE SEQUENCE [LARGE SCALE GENOMIC DNA]</scope>
    <source>
        <strain evidence="26">cv. Dabenzi</strain>
    </source>
</reference>
<feature type="transmembrane region" description="Helical" evidence="21">
    <location>
        <begin position="345"/>
        <end position="370"/>
    </location>
</feature>
<dbReference type="SMART" id="SM00179">
    <property type="entry name" value="EGF_CA"/>
    <property type="match status" value="1"/>
</dbReference>
<dbReference type="InterPro" id="IPR025287">
    <property type="entry name" value="WAK_GUB"/>
</dbReference>
<dbReference type="PROSITE" id="PS00107">
    <property type="entry name" value="PROTEIN_KINASE_ATP"/>
    <property type="match status" value="1"/>
</dbReference>
<evidence type="ECO:0000256" key="11">
    <source>
        <dbReference type="ARBA" id="ARBA00022840"/>
    </source>
</evidence>
<dbReference type="InterPro" id="IPR018097">
    <property type="entry name" value="EGF_Ca-bd_CS"/>
</dbReference>
<keyword evidence="5" id="KW-0808">Transferase</keyword>
<dbReference type="InterPro" id="IPR000742">
    <property type="entry name" value="EGF"/>
</dbReference>
<dbReference type="InterPro" id="IPR049883">
    <property type="entry name" value="NOTCH1_EGF-like"/>
</dbReference>
<dbReference type="PROSITE" id="PS51257">
    <property type="entry name" value="PROKAR_LIPOPROTEIN"/>
    <property type="match status" value="1"/>
</dbReference>
<comment type="catalytic activity">
    <reaction evidence="16">
        <text>L-seryl-[protein] + ATP = O-phospho-L-seryl-[protein] + ADP + H(+)</text>
        <dbReference type="Rhea" id="RHEA:17989"/>
        <dbReference type="Rhea" id="RHEA-COMP:9863"/>
        <dbReference type="Rhea" id="RHEA-COMP:11604"/>
        <dbReference type="ChEBI" id="CHEBI:15378"/>
        <dbReference type="ChEBI" id="CHEBI:29999"/>
        <dbReference type="ChEBI" id="CHEBI:30616"/>
        <dbReference type="ChEBI" id="CHEBI:83421"/>
        <dbReference type="ChEBI" id="CHEBI:456216"/>
    </reaction>
</comment>
<reference evidence="27" key="3">
    <citation type="journal article" date="2020" name="Plant Biotechnol. J.">
        <title>The pomegranate (Punica granatum L.) draft genome dissects genetic divergence between soft- and hard-seeded cultivars.</title>
        <authorList>
            <person name="Luo X."/>
            <person name="Li H."/>
            <person name="Wu Z."/>
            <person name="Yao W."/>
            <person name="Zhao P."/>
            <person name="Cao D."/>
            <person name="Yu H."/>
            <person name="Li K."/>
            <person name="Poudel K."/>
            <person name="Zhao D."/>
            <person name="Zhang F."/>
            <person name="Xia X."/>
            <person name="Chen L."/>
            <person name="Wang Q."/>
            <person name="Jing D."/>
            <person name="Cao S."/>
        </authorList>
    </citation>
    <scope>NUCLEOTIDE SEQUENCE [LARGE SCALE GENOMIC DNA]</scope>
</reference>
<dbReference type="InterPro" id="IPR017441">
    <property type="entry name" value="Protein_kinase_ATP_BS"/>
</dbReference>
<reference evidence="28" key="4">
    <citation type="submission" date="2025-04" db="UniProtKB">
        <authorList>
            <consortium name="RefSeq"/>
        </authorList>
    </citation>
    <scope>IDENTIFICATION</scope>
    <source>
        <tissue evidence="28">Leaf</tissue>
    </source>
</reference>
<dbReference type="Gene3D" id="3.30.200.20">
    <property type="entry name" value="Phosphorylase Kinase, domain 1"/>
    <property type="match status" value="1"/>
</dbReference>
<dbReference type="InterPro" id="IPR008271">
    <property type="entry name" value="Ser/Thr_kinase_AS"/>
</dbReference>
<dbReference type="FunFam" id="2.10.25.10:FF:000038">
    <property type="entry name" value="Fibrillin 2"/>
    <property type="match status" value="1"/>
</dbReference>
<keyword evidence="9 20" id="KW-0547">Nucleotide-binding</keyword>
<dbReference type="GO" id="GO:0005524">
    <property type="term" value="F:ATP binding"/>
    <property type="evidence" value="ECO:0007669"/>
    <property type="project" value="UniProtKB-UniRule"/>
</dbReference>
<dbReference type="PROSITE" id="PS00108">
    <property type="entry name" value="PROTEIN_KINASE_ST"/>
    <property type="match status" value="1"/>
</dbReference>
<feature type="domain" description="Protein kinase" evidence="23">
    <location>
        <begin position="421"/>
        <end position="704"/>
    </location>
</feature>
<keyword evidence="7 22" id="KW-0732">Signal</keyword>
<keyword evidence="6 21" id="KW-0812">Transmembrane</keyword>
<evidence type="ECO:0000256" key="3">
    <source>
        <dbReference type="ARBA" id="ARBA00022536"/>
    </source>
</evidence>
<dbReference type="SMART" id="SM00220">
    <property type="entry name" value="S_TKc"/>
    <property type="match status" value="1"/>
</dbReference>
<dbReference type="PROSITE" id="PS00010">
    <property type="entry name" value="ASX_HYDROXYL"/>
    <property type="match status" value="1"/>
</dbReference>
<dbReference type="PANTHER" id="PTHR27005:SF468">
    <property type="entry name" value="OS01G0310500 PROTEIN"/>
    <property type="match status" value="1"/>
</dbReference>
<dbReference type="PROSITE" id="PS01187">
    <property type="entry name" value="EGF_CA"/>
    <property type="match status" value="1"/>
</dbReference>
<dbReference type="InterPro" id="IPR045274">
    <property type="entry name" value="WAK-like"/>
</dbReference>
<dbReference type="InterPro" id="IPR013695">
    <property type="entry name" value="WAK"/>
</dbReference>
<feature type="chain" id="PRO_5044568805" evidence="22">
    <location>
        <begin position="29"/>
        <end position="748"/>
    </location>
</feature>
<dbReference type="AlphaFoldDB" id="A0A218VTV2"/>
<dbReference type="Gene3D" id="2.10.25.10">
    <property type="entry name" value="Laminin"/>
    <property type="match status" value="1"/>
</dbReference>
<evidence type="ECO:0000313" key="25">
    <source>
        <dbReference type="EMBL" id="OWM63925.1"/>
    </source>
</evidence>
<keyword evidence="11 20" id="KW-0067">ATP-binding</keyword>
<dbReference type="PROSITE" id="PS50011">
    <property type="entry name" value="PROTEIN_KINASE_DOM"/>
    <property type="match status" value="1"/>
</dbReference>
<evidence type="ECO:0000256" key="14">
    <source>
        <dbReference type="ARBA" id="ARBA00023157"/>
    </source>
</evidence>
<dbReference type="Gene3D" id="1.10.510.10">
    <property type="entry name" value="Transferase(Phosphotransferase) domain 1"/>
    <property type="match status" value="1"/>
</dbReference>
<evidence type="ECO:0000256" key="1">
    <source>
        <dbReference type="ARBA" id="ARBA00004479"/>
    </source>
</evidence>
<sequence length="748" mass="82291">MASKNDLARTLCSTIVLMIVQWTTMVSCQTVSPECPSMCGNVSIRYPFGVGDGCFLSSEFSITCNTTHFDPPRPFLSTSTVTEVKNISLDGELWVDMPFGSYCPENATSNSTELNVTLSAFSFSSTRNKFTAIGCSTLALITNQNENINNNGTISSSGCFSTCNSIDSVIEGSCDGIGCCQTVIPKKLSSYIIAVTDVNSTAVESFSKCSYAFIVEEKSLNFSKADLANMQNRTAVPAVVDWAIWNETCDAAKRNPSSYACKAANSTCYDPENISGYRCNCSDGFQGNPYLPDGCEDIDECKVPENNPCSKDCRNILGSYRCSCPVGFHGDGRRDGEGCSMKQSFLISIIVGVGVGFVVMLFTSGFLYFGGKKRKLMRLKEKYFELNGGLLLQQQLHQRDGSTNTMRIFTAEELEKATDSYAENRIVGQGGYGTVYKGTLPDNTVIAIKKSKVMDQNQIEQFINEVIVLSQINHRNVVKLLGCCLETEVPLLVYKFISNGTLFHHIHDKGNDTKMPWETRLRIAAETAGVLSYLHSAASVPIIHRDIKSTNILLDEDCVAKVSDFGASRLVPLDQAEMSTMVQGTLGYLDPEYLHTSTLTEKSDVYSFGVVLVELMTGRKALSFDKPEEERCLAMYFVSSLKEDRLLQIIEESIARNDGDEEQVKEVAVLAKRCLRIKGEDRPTMKEVAMELEGIRVMANHPWVAIELDTQETQNLLGEATDSVAYSNITATYDSMTTHVMPPLAGGR</sequence>